<organism evidence="1 2">
    <name type="scientific">Rapidithrix thailandica</name>
    <dbReference type="NCBI Taxonomy" id="413964"/>
    <lineage>
        <taxon>Bacteria</taxon>
        <taxon>Pseudomonadati</taxon>
        <taxon>Bacteroidota</taxon>
        <taxon>Cytophagia</taxon>
        <taxon>Cytophagales</taxon>
        <taxon>Flammeovirgaceae</taxon>
        <taxon>Rapidithrix</taxon>
    </lineage>
</organism>
<comment type="caution">
    <text evidence="1">The sequence shown here is derived from an EMBL/GenBank/DDBJ whole genome shotgun (WGS) entry which is preliminary data.</text>
</comment>
<reference evidence="1 2" key="1">
    <citation type="submission" date="2024-04" db="EMBL/GenBank/DDBJ databases">
        <title>Novel genus in family Flammeovirgaceae.</title>
        <authorList>
            <person name="Nguyen T.H."/>
            <person name="Vuong T.Q."/>
            <person name="Le H."/>
            <person name="Kim S.-G."/>
        </authorList>
    </citation>
    <scope>NUCLEOTIDE SEQUENCE [LARGE SCALE GENOMIC DNA]</scope>
    <source>
        <strain evidence="1 2">JCM 23209</strain>
    </source>
</reference>
<dbReference type="Proteomes" id="UP001403385">
    <property type="component" value="Unassembled WGS sequence"/>
</dbReference>
<keyword evidence="2" id="KW-1185">Reference proteome</keyword>
<dbReference type="SUPFAM" id="SSF109604">
    <property type="entry name" value="HD-domain/PDEase-like"/>
    <property type="match status" value="1"/>
</dbReference>
<dbReference type="PANTHER" id="PTHR21174">
    <property type="match status" value="1"/>
</dbReference>
<gene>
    <name evidence="1" type="ORF">AAG747_00995</name>
</gene>
<dbReference type="AlphaFoldDB" id="A0AAW9RNH6"/>
<dbReference type="Gene3D" id="1.10.3210.10">
    <property type="entry name" value="Hypothetical protein af1432"/>
    <property type="match status" value="1"/>
</dbReference>
<evidence type="ECO:0000313" key="1">
    <source>
        <dbReference type="EMBL" id="MEN7546462.1"/>
    </source>
</evidence>
<dbReference type="RefSeq" id="WP_346819249.1">
    <property type="nucleotide sequence ID" value="NZ_JBDKWZ010000001.1"/>
</dbReference>
<evidence type="ECO:0008006" key="3">
    <source>
        <dbReference type="Google" id="ProtNLM"/>
    </source>
</evidence>
<proteinExistence type="predicted"/>
<accession>A0AAW9RNH6</accession>
<dbReference type="InterPro" id="IPR009218">
    <property type="entry name" value="HD_phosphohydro"/>
</dbReference>
<protein>
    <recommendedName>
        <fullName evidence="3">Metal-dependent HD superfamily phosphohydrolase</fullName>
    </recommendedName>
</protein>
<sequence length="211" mass="25338">MEIENLKKQWLRLQQQLPAYTVVKEDFFEVLLRHYSSPQRYYHTLRHIAFMLAQCQQFKYKVEDLGTLQWAIWYHDVIYNPLRSDNEEKSARLAEKHLVVLQADKMMIEKVSAYILATKKHQLIAPYQNFDAQLMLDCDLAVLGSTREDYLSYTQAIRKEYAMYPDFLYKKGRRKALQSFLQKERIFLTEEFYQAREEQARKNLAYELGTL</sequence>
<evidence type="ECO:0000313" key="2">
    <source>
        <dbReference type="Proteomes" id="UP001403385"/>
    </source>
</evidence>
<dbReference type="EMBL" id="JBDKWZ010000001">
    <property type="protein sequence ID" value="MEN7546462.1"/>
    <property type="molecule type" value="Genomic_DNA"/>
</dbReference>
<name>A0AAW9RNH6_9BACT</name>
<dbReference type="PANTHER" id="PTHR21174:SF0">
    <property type="entry name" value="HD PHOSPHOHYDROLASE FAMILY PROTEIN-RELATED"/>
    <property type="match status" value="1"/>
</dbReference>
<dbReference type="PIRSF" id="PIRSF035170">
    <property type="entry name" value="HD_phosphohydro"/>
    <property type="match status" value="1"/>
</dbReference>